<name>A0A8H7VX00_9FUNG</name>
<dbReference type="EMBL" id="JAEPRE010000019">
    <property type="protein sequence ID" value="KAG2236345.1"/>
    <property type="molecule type" value="Genomic_DNA"/>
</dbReference>
<evidence type="ECO:0000313" key="2">
    <source>
        <dbReference type="Proteomes" id="UP000613177"/>
    </source>
</evidence>
<reference evidence="1" key="1">
    <citation type="submission" date="2021-01" db="EMBL/GenBank/DDBJ databases">
        <title>Metabolic potential, ecology and presence of endohyphal bacteria is reflected in genomic diversity of Mucoromycotina.</title>
        <authorList>
            <person name="Muszewska A."/>
            <person name="Okrasinska A."/>
            <person name="Steczkiewicz K."/>
            <person name="Drgas O."/>
            <person name="Orlowska M."/>
            <person name="Perlinska-Lenart U."/>
            <person name="Aleksandrzak-Piekarczyk T."/>
            <person name="Szatraj K."/>
            <person name="Zielenkiewicz U."/>
            <person name="Pilsyk S."/>
            <person name="Malc E."/>
            <person name="Mieczkowski P."/>
            <person name="Kruszewska J.S."/>
            <person name="Biernat P."/>
            <person name="Pawlowska J."/>
        </authorList>
    </citation>
    <scope>NUCLEOTIDE SEQUENCE</scope>
    <source>
        <strain evidence="1">WA0000018081</strain>
    </source>
</reference>
<dbReference type="AlphaFoldDB" id="A0A8H7VX00"/>
<evidence type="ECO:0000313" key="1">
    <source>
        <dbReference type="EMBL" id="KAG2236345.1"/>
    </source>
</evidence>
<accession>A0A8H7VX00</accession>
<organism evidence="1 2">
    <name type="scientific">Thamnidium elegans</name>
    <dbReference type="NCBI Taxonomy" id="101142"/>
    <lineage>
        <taxon>Eukaryota</taxon>
        <taxon>Fungi</taxon>
        <taxon>Fungi incertae sedis</taxon>
        <taxon>Mucoromycota</taxon>
        <taxon>Mucoromycotina</taxon>
        <taxon>Mucoromycetes</taxon>
        <taxon>Mucorales</taxon>
        <taxon>Mucorineae</taxon>
        <taxon>Mucoraceae</taxon>
        <taxon>Thamnidium</taxon>
    </lineage>
</organism>
<dbReference type="Proteomes" id="UP000613177">
    <property type="component" value="Unassembled WGS sequence"/>
</dbReference>
<keyword evidence="2" id="KW-1185">Reference proteome</keyword>
<protein>
    <submittedName>
        <fullName evidence="1">Uncharacterized protein</fullName>
    </submittedName>
</protein>
<sequence>MSEGARRSSQPISLAIKDSKPSSATTLQYTGLDHTKDFNRLVEIDDTVSQIKYTGFTRSDVNISTRLIILLGEEHINLKTLILDTWTFTSPTFQNSLSPEKQHLKILELRNCVFDLPVLRSLLTQFDSLNFVSFDYCLFKSNMLYETINMGTTSIGTMRISSPIFYENTGYHFNRTNKNCQRSVSAASVYLAAQNLTKFFIIIDDDAMQATKTSFDQITERFNGDMTIIRIQVNSIKVLLLQPTYGSEYVRITFSKW</sequence>
<proteinExistence type="predicted"/>
<comment type="caution">
    <text evidence="1">The sequence shown here is derived from an EMBL/GenBank/DDBJ whole genome shotgun (WGS) entry which is preliminary data.</text>
</comment>
<gene>
    <name evidence="1" type="ORF">INT48_001409</name>
</gene>